<protein>
    <submittedName>
        <fullName evidence="2">Uroporphyrinogen decarboxylase</fullName>
    </submittedName>
</protein>
<reference evidence="2" key="1">
    <citation type="journal article" date="2015" name="PeerJ">
        <title>First genomic representation of candidate bacterial phylum KSB3 points to enhanced environmental sensing as a trigger of wastewater bulking.</title>
        <authorList>
            <person name="Sekiguchi Y."/>
            <person name="Ohashi A."/>
            <person name="Parks D.H."/>
            <person name="Yamauchi T."/>
            <person name="Tyson G.W."/>
            <person name="Hugenholtz P."/>
        </authorList>
    </citation>
    <scope>NUCLEOTIDE SEQUENCE [LARGE SCALE GENOMIC DNA]</scope>
</reference>
<evidence type="ECO:0000313" key="2">
    <source>
        <dbReference type="EMBL" id="GAK54957.1"/>
    </source>
</evidence>
<dbReference type="GO" id="GO:0006779">
    <property type="term" value="P:porphyrin-containing compound biosynthetic process"/>
    <property type="evidence" value="ECO:0007669"/>
    <property type="project" value="InterPro"/>
</dbReference>
<keyword evidence="3" id="KW-1185">Reference proteome</keyword>
<dbReference type="Gene3D" id="3.20.20.210">
    <property type="match status" value="1"/>
</dbReference>
<dbReference type="CDD" id="cd03465">
    <property type="entry name" value="URO-D_like"/>
    <property type="match status" value="1"/>
</dbReference>
<dbReference type="InterPro" id="IPR000257">
    <property type="entry name" value="Uroporphyrinogen_deCOase"/>
</dbReference>
<gene>
    <name evidence="2" type="ORF">U27_01788</name>
</gene>
<name>A0A0S6W5T6_VECG1</name>
<dbReference type="EMBL" id="DF820463">
    <property type="protein sequence ID" value="GAK54957.1"/>
    <property type="molecule type" value="Genomic_DNA"/>
</dbReference>
<organism evidence="2">
    <name type="scientific">Vecturithrix granuli</name>
    <dbReference type="NCBI Taxonomy" id="1499967"/>
    <lineage>
        <taxon>Bacteria</taxon>
        <taxon>Candidatus Moduliflexota</taxon>
        <taxon>Candidatus Vecturitrichia</taxon>
        <taxon>Candidatus Vecturitrichales</taxon>
        <taxon>Candidatus Vecturitrichaceae</taxon>
        <taxon>Candidatus Vecturithrix</taxon>
    </lineage>
</organism>
<dbReference type="eggNOG" id="COG0407">
    <property type="taxonomic scope" value="Bacteria"/>
</dbReference>
<dbReference type="HOGENOM" id="CLU_040933_2_0_0"/>
<dbReference type="PANTHER" id="PTHR47099:SF1">
    <property type="entry name" value="METHYLCOBAMIDE:COM METHYLTRANSFERASE MTBA"/>
    <property type="match status" value="1"/>
</dbReference>
<evidence type="ECO:0000313" key="3">
    <source>
        <dbReference type="Proteomes" id="UP000030661"/>
    </source>
</evidence>
<accession>A0A0S6W5T6</accession>
<feature type="domain" description="Uroporphyrinogen decarboxylase (URO-D)" evidence="1">
    <location>
        <begin position="5"/>
        <end position="338"/>
    </location>
</feature>
<evidence type="ECO:0000259" key="1">
    <source>
        <dbReference type="Pfam" id="PF01208"/>
    </source>
</evidence>
<dbReference type="AlphaFoldDB" id="A0A0S6W5T6"/>
<proteinExistence type="predicted"/>
<dbReference type="PANTHER" id="PTHR47099">
    <property type="entry name" value="METHYLCOBAMIDE:COM METHYLTRANSFERASE MTBA"/>
    <property type="match status" value="1"/>
</dbReference>
<dbReference type="InterPro" id="IPR052024">
    <property type="entry name" value="Methanogen_methyltrans"/>
</dbReference>
<dbReference type="SUPFAM" id="SSF51726">
    <property type="entry name" value="UROD/MetE-like"/>
    <property type="match status" value="1"/>
</dbReference>
<sequence>MITGIERLNAAIKGEILDRIPVFCNLVDQGAKELGMSLQEYYAKGEYVAEGQIRMREKYGYDNVWSLFYVGKEAELLGCRKILFAQDGPPNVQDFVIKSYEDIPKLQIPDNIIDHPAFQEELTCLRLLKAEVGGKYSIVAYITSSMTLPVLLMGMEKWLELLLWGPPDLRDELLSKCHEFFTREMAAYRKAGADALVYSNPFGSTDTIPLKFFREHALPWIEKDVNAVGAEGLVYYCGTSRMNAVLDVVIERTGITAYNLSPFDDVVEGKRIIAGRALTVGILNDLKLIDWSHDEIRCEVKRILEAGMPGGKFVFGTMGMPYCIPEENINTMLEAAYEFGSLRPQECESSAFAVKAEL</sequence>
<dbReference type="InterPro" id="IPR038071">
    <property type="entry name" value="UROD/MetE-like_sf"/>
</dbReference>
<dbReference type="Proteomes" id="UP000030661">
    <property type="component" value="Unassembled WGS sequence"/>
</dbReference>
<dbReference type="GO" id="GO:0004853">
    <property type="term" value="F:uroporphyrinogen decarboxylase activity"/>
    <property type="evidence" value="ECO:0007669"/>
    <property type="project" value="InterPro"/>
</dbReference>
<dbReference type="STRING" id="1499967.U27_01788"/>
<dbReference type="Pfam" id="PF01208">
    <property type="entry name" value="URO-D"/>
    <property type="match status" value="1"/>
</dbReference>